<accession>A0ACC0APX0</accession>
<proteinExistence type="predicted"/>
<protein>
    <submittedName>
        <fullName evidence="1">Uncharacterized protein</fullName>
    </submittedName>
</protein>
<reference evidence="2" key="1">
    <citation type="journal article" date="2023" name="Nat. Plants">
        <title>Single-cell RNA sequencing provides a high-resolution roadmap for understanding the multicellular compartmentation of specialized metabolism.</title>
        <authorList>
            <person name="Sun S."/>
            <person name="Shen X."/>
            <person name="Li Y."/>
            <person name="Li Y."/>
            <person name="Wang S."/>
            <person name="Li R."/>
            <person name="Zhang H."/>
            <person name="Shen G."/>
            <person name="Guo B."/>
            <person name="Wei J."/>
            <person name="Xu J."/>
            <person name="St-Pierre B."/>
            <person name="Chen S."/>
            <person name="Sun C."/>
        </authorList>
    </citation>
    <scope>NUCLEOTIDE SEQUENCE [LARGE SCALE GENOMIC DNA]</scope>
</reference>
<dbReference type="EMBL" id="CM044705">
    <property type="protein sequence ID" value="KAI5662042.1"/>
    <property type="molecule type" value="Genomic_DNA"/>
</dbReference>
<gene>
    <name evidence="1" type="ORF">M9H77_21365</name>
</gene>
<evidence type="ECO:0000313" key="1">
    <source>
        <dbReference type="EMBL" id="KAI5662042.1"/>
    </source>
</evidence>
<comment type="caution">
    <text evidence="1">The sequence shown here is derived from an EMBL/GenBank/DDBJ whole genome shotgun (WGS) entry which is preliminary data.</text>
</comment>
<name>A0ACC0APX0_CATRO</name>
<evidence type="ECO:0000313" key="2">
    <source>
        <dbReference type="Proteomes" id="UP001060085"/>
    </source>
</evidence>
<dbReference type="Proteomes" id="UP001060085">
    <property type="component" value="Linkage Group LG05"/>
</dbReference>
<keyword evidence="2" id="KW-1185">Reference proteome</keyword>
<organism evidence="1 2">
    <name type="scientific">Catharanthus roseus</name>
    <name type="common">Madagascar periwinkle</name>
    <name type="synonym">Vinca rosea</name>
    <dbReference type="NCBI Taxonomy" id="4058"/>
    <lineage>
        <taxon>Eukaryota</taxon>
        <taxon>Viridiplantae</taxon>
        <taxon>Streptophyta</taxon>
        <taxon>Embryophyta</taxon>
        <taxon>Tracheophyta</taxon>
        <taxon>Spermatophyta</taxon>
        <taxon>Magnoliopsida</taxon>
        <taxon>eudicotyledons</taxon>
        <taxon>Gunneridae</taxon>
        <taxon>Pentapetalae</taxon>
        <taxon>asterids</taxon>
        <taxon>lamiids</taxon>
        <taxon>Gentianales</taxon>
        <taxon>Apocynaceae</taxon>
        <taxon>Rauvolfioideae</taxon>
        <taxon>Vinceae</taxon>
        <taxon>Catharanthinae</taxon>
        <taxon>Catharanthus</taxon>
    </lineage>
</organism>
<sequence length="453" mass="52645">MSSFVHRYLLFAHASIYLSGDAPGRSIGISISSFPQNSNYLELGTQLLIQPKQPSCQQMHLLERHSNKSLFGFEVKNPNESAADLQNTTKNKRKRRKLKKERGKKEKFVQNKFSIQTVSFSFLKLPVFSYSPERTLFFYSLNGKRGTCSILKSTKKIKNTYCSTKEQLPNRTNTKSYKDKLIQTQRLCSSNVQKNIQLLNINEKSDGEDEMDGIPSLPRLQTKRSVKTGRLRKLNRPREWFLYCQVSLGEDFTRIIEGGPRFINGQYFTVILWQPDLNPRREKISITTIWARFMGLLADYYDRIILQRVGNQLGKLLKQPLIPRVWIGRNHIQVVQYEGMDFCFDCGVIGHSSKNYPMAISTSDVAKQKKQGTNPKQSLEKTSKQTQQEKTETYGPWNIVTYRKHPRQRKTTKHQPRPKKKSPEPMWIWIKNLLPKHLKEKAFGSPRIKLDKP</sequence>